<reference evidence="1" key="1">
    <citation type="journal article" date="2014" name="Nat. Genet.">
        <title>The genome of the stress-tolerant wild tomato species Solanum pennellii.</title>
        <authorList>
            <person name="Bolger A."/>
            <person name="Scossa F."/>
            <person name="Bolger M.E."/>
            <person name="Lanz C."/>
            <person name="Maumus F."/>
            <person name="Tohge T."/>
            <person name="Quesneville H."/>
            <person name="Alseekh S."/>
            <person name="Sorensen I."/>
            <person name="Lichtenstein G."/>
            <person name="Fich E.A."/>
            <person name="Conte M."/>
            <person name="Keller H."/>
            <person name="Schneeberger K."/>
            <person name="Schwacke R."/>
            <person name="Ofner I."/>
            <person name="Vrebalov J."/>
            <person name="Xu Y."/>
            <person name="Osorio S."/>
            <person name="Aflitos S.A."/>
            <person name="Schijlen E."/>
            <person name="Jimenez-Gomez J.M."/>
            <person name="Ryngajllo M."/>
            <person name="Kimura S."/>
            <person name="Kumar R."/>
            <person name="Koenig D."/>
            <person name="Headland L.R."/>
            <person name="Maloof J.N."/>
            <person name="Sinha N."/>
            <person name="van Ham R.C."/>
            <person name="Lankhorst R.K."/>
            <person name="Mao L."/>
            <person name="Vogel A."/>
            <person name="Arsova B."/>
            <person name="Panstruga R."/>
            <person name="Fei Z."/>
            <person name="Rose J.K."/>
            <person name="Zamir D."/>
            <person name="Carrari F."/>
            <person name="Giovannoni J.J."/>
            <person name="Weigel D."/>
            <person name="Usadel B."/>
            <person name="Fernie A.R."/>
        </authorList>
    </citation>
    <scope>NUCLEOTIDE SEQUENCE [LARGE SCALE GENOMIC DNA]</scope>
</reference>
<dbReference type="PANTHER" id="PTHR34222">
    <property type="entry name" value="GAG_PRE-INTEGRS DOMAIN-CONTAINING PROTEIN"/>
    <property type="match status" value="1"/>
</dbReference>
<dbReference type="Proteomes" id="UP000694930">
    <property type="component" value="Chromosome 3"/>
</dbReference>
<sequence>MDVMVPSPSCDCVESSSHAEHVKQQRLLQFLVGLNESYAQVRSSILLSPSVPSVNQAYAMAIQEESQRKLGQTEGGKEPLTMMAGRSAQPHNFNDQVNNNQMNLHTKKTQSQNSLGRRMGLVCDHCGYKGHTRESCYRIVGFPPDFKSKRKGSGSMNEAYANNFTSESSVSGSGSASSFYFPGGYFTKEQYEQVTKMLSPAPPTGNCRAEANAAGSLYWRGDWDW</sequence>
<dbReference type="PANTHER" id="PTHR34222:SF77">
    <property type="entry name" value="CCHC-TYPE DOMAIN-CONTAINING PROTEIN"/>
    <property type="match status" value="1"/>
</dbReference>
<proteinExistence type="predicted"/>
<evidence type="ECO:0000313" key="1">
    <source>
        <dbReference type="Proteomes" id="UP000694930"/>
    </source>
</evidence>
<gene>
    <name evidence="3" type="primary">LOC114076333</name>
    <name evidence="2" type="synonym">LOC114076331</name>
</gene>
<evidence type="ECO:0000313" key="2">
    <source>
        <dbReference type="RefSeq" id="XP_027770940.1"/>
    </source>
</evidence>
<organism evidence="1 3">
    <name type="scientific">Solanum pennellii</name>
    <name type="common">Tomato</name>
    <name type="synonym">Lycopersicon pennellii</name>
    <dbReference type="NCBI Taxonomy" id="28526"/>
    <lineage>
        <taxon>Eukaryota</taxon>
        <taxon>Viridiplantae</taxon>
        <taxon>Streptophyta</taxon>
        <taxon>Embryophyta</taxon>
        <taxon>Tracheophyta</taxon>
        <taxon>Spermatophyta</taxon>
        <taxon>Magnoliopsida</taxon>
        <taxon>eudicotyledons</taxon>
        <taxon>Gunneridae</taxon>
        <taxon>Pentapetalae</taxon>
        <taxon>asterids</taxon>
        <taxon>lamiids</taxon>
        <taxon>Solanales</taxon>
        <taxon>Solanaceae</taxon>
        <taxon>Solanoideae</taxon>
        <taxon>Solaneae</taxon>
        <taxon>Solanum</taxon>
        <taxon>Solanum subgen. Lycopersicon</taxon>
    </lineage>
</organism>
<dbReference type="GeneID" id="114076333"/>
<keyword evidence="1" id="KW-1185">Reference proteome</keyword>
<dbReference type="RefSeq" id="XP_027770942.1">
    <property type="nucleotide sequence ID" value="XM_027915141.1"/>
</dbReference>
<reference evidence="2 3" key="2">
    <citation type="submission" date="2025-05" db="UniProtKB">
        <authorList>
            <consortium name="RefSeq"/>
        </authorList>
    </citation>
    <scope>IDENTIFICATION</scope>
</reference>
<evidence type="ECO:0000313" key="3">
    <source>
        <dbReference type="RefSeq" id="XP_027770942.1"/>
    </source>
</evidence>
<name>A0ABM1V5C4_SOLPN</name>
<dbReference type="RefSeq" id="XP_027770940.1">
    <property type="nucleotide sequence ID" value="XM_027915139.1"/>
</dbReference>
<accession>A0ABM1V5C4</accession>
<protein>
    <submittedName>
        <fullName evidence="2">Uncharacterized protein LOC114076331</fullName>
    </submittedName>
    <submittedName>
        <fullName evidence="3">Uncharacterized protein LOC114076333</fullName>
    </submittedName>
</protein>